<sequence length="67" mass="7314">MLANATDRFHSASKLGQGGFGPVYKGKLPDGQEIAVKKLSQSSGILINMLLFMFDQIILHPKLVTLK</sequence>
<dbReference type="AlphaFoldDB" id="A0A9J6ADW2"/>
<organism evidence="8 9">
    <name type="scientific">Solanum commersonii</name>
    <name type="common">Commerson's wild potato</name>
    <name type="synonym">Commerson's nightshade</name>
    <dbReference type="NCBI Taxonomy" id="4109"/>
    <lineage>
        <taxon>Eukaryota</taxon>
        <taxon>Viridiplantae</taxon>
        <taxon>Streptophyta</taxon>
        <taxon>Embryophyta</taxon>
        <taxon>Tracheophyta</taxon>
        <taxon>Spermatophyta</taxon>
        <taxon>Magnoliopsida</taxon>
        <taxon>eudicotyledons</taxon>
        <taxon>Gunneridae</taxon>
        <taxon>Pentapetalae</taxon>
        <taxon>asterids</taxon>
        <taxon>lamiids</taxon>
        <taxon>Solanales</taxon>
        <taxon>Solanaceae</taxon>
        <taxon>Solanoideae</taxon>
        <taxon>Solaneae</taxon>
        <taxon>Solanum</taxon>
    </lineage>
</organism>
<feature type="region of interest" description="Disordered" evidence="6">
    <location>
        <begin position="1"/>
        <end position="23"/>
    </location>
</feature>
<evidence type="ECO:0000256" key="5">
    <source>
        <dbReference type="ARBA" id="ARBA00022840"/>
    </source>
</evidence>
<dbReference type="PANTHER" id="PTHR27002">
    <property type="entry name" value="RECEPTOR-LIKE SERINE/THREONINE-PROTEIN KINASE SD1-8"/>
    <property type="match status" value="1"/>
</dbReference>
<dbReference type="EMBL" id="JACXVP010000002">
    <property type="protein sequence ID" value="KAG5622744.1"/>
    <property type="molecule type" value="Genomic_DNA"/>
</dbReference>
<dbReference type="SUPFAM" id="SSF56112">
    <property type="entry name" value="Protein kinase-like (PK-like)"/>
    <property type="match status" value="1"/>
</dbReference>
<keyword evidence="2" id="KW-0808">Transferase</keyword>
<gene>
    <name evidence="8" type="ORF">H5410_007962</name>
</gene>
<evidence type="ECO:0000256" key="2">
    <source>
        <dbReference type="ARBA" id="ARBA00022679"/>
    </source>
</evidence>
<evidence type="ECO:0000256" key="1">
    <source>
        <dbReference type="ARBA" id="ARBA00022527"/>
    </source>
</evidence>
<dbReference type="PROSITE" id="PS50011">
    <property type="entry name" value="PROTEIN_KINASE_DOM"/>
    <property type="match status" value="1"/>
</dbReference>
<name>A0A9J6ADW2_SOLCO</name>
<keyword evidence="5" id="KW-0067">ATP-binding</keyword>
<proteinExistence type="predicted"/>
<feature type="domain" description="Protein kinase" evidence="7">
    <location>
        <begin position="9"/>
        <end position="67"/>
    </location>
</feature>
<dbReference type="PANTHER" id="PTHR27002:SF1082">
    <property type="entry name" value="OS06G0693000 PROTEIN"/>
    <property type="match status" value="1"/>
</dbReference>
<accession>A0A9J6ADW2</accession>
<dbReference type="GO" id="GO:0005524">
    <property type="term" value="F:ATP binding"/>
    <property type="evidence" value="ECO:0007669"/>
    <property type="project" value="UniProtKB-KW"/>
</dbReference>
<evidence type="ECO:0000313" key="8">
    <source>
        <dbReference type="EMBL" id="KAG5622744.1"/>
    </source>
</evidence>
<keyword evidence="4" id="KW-0418">Kinase</keyword>
<dbReference type="InterPro" id="IPR000719">
    <property type="entry name" value="Prot_kinase_dom"/>
</dbReference>
<evidence type="ECO:0000256" key="4">
    <source>
        <dbReference type="ARBA" id="ARBA00022777"/>
    </source>
</evidence>
<dbReference type="OrthoDB" id="1302241at2759"/>
<dbReference type="Proteomes" id="UP000824120">
    <property type="component" value="Chromosome 2"/>
</dbReference>
<evidence type="ECO:0000313" key="9">
    <source>
        <dbReference type="Proteomes" id="UP000824120"/>
    </source>
</evidence>
<reference evidence="8 9" key="1">
    <citation type="submission" date="2020-09" db="EMBL/GenBank/DDBJ databases">
        <title>De no assembly of potato wild relative species, Solanum commersonii.</title>
        <authorList>
            <person name="Cho K."/>
        </authorList>
    </citation>
    <scope>NUCLEOTIDE SEQUENCE [LARGE SCALE GENOMIC DNA]</scope>
    <source>
        <strain evidence="8">LZ3.2</strain>
        <tissue evidence="8">Leaf</tissue>
    </source>
</reference>
<dbReference type="Gene3D" id="3.30.200.20">
    <property type="entry name" value="Phosphorylase Kinase, domain 1"/>
    <property type="match status" value="1"/>
</dbReference>
<keyword evidence="9" id="KW-1185">Reference proteome</keyword>
<protein>
    <recommendedName>
        <fullName evidence="7">Protein kinase domain-containing protein</fullName>
    </recommendedName>
</protein>
<keyword evidence="3" id="KW-0547">Nucleotide-binding</keyword>
<dbReference type="InterPro" id="IPR011009">
    <property type="entry name" value="Kinase-like_dom_sf"/>
</dbReference>
<dbReference type="GO" id="GO:0004674">
    <property type="term" value="F:protein serine/threonine kinase activity"/>
    <property type="evidence" value="ECO:0007669"/>
    <property type="project" value="UniProtKB-KW"/>
</dbReference>
<comment type="caution">
    <text evidence="8">The sequence shown here is derived from an EMBL/GenBank/DDBJ whole genome shotgun (WGS) entry which is preliminary data.</text>
</comment>
<evidence type="ECO:0000259" key="7">
    <source>
        <dbReference type="PROSITE" id="PS50011"/>
    </source>
</evidence>
<evidence type="ECO:0000256" key="3">
    <source>
        <dbReference type="ARBA" id="ARBA00022741"/>
    </source>
</evidence>
<keyword evidence="1" id="KW-0723">Serine/threonine-protein kinase</keyword>
<dbReference type="GO" id="GO:0005886">
    <property type="term" value="C:plasma membrane"/>
    <property type="evidence" value="ECO:0007669"/>
    <property type="project" value="TreeGrafter"/>
</dbReference>
<evidence type="ECO:0000256" key="6">
    <source>
        <dbReference type="SAM" id="MobiDB-lite"/>
    </source>
</evidence>